<keyword evidence="4 7" id="KW-0812">Transmembrane</keyword>
<keyword evidence="5 7" id="KW-1133">Transmembrane helix</keyword>
<sequence>MSLDPTLAGSRPALPLWSRHRFIALILLSGMILQTGIWIRNFAVLLYVTDRTGGDPFAITFIAIAEYAPIFLFSFLGGTLADRWRPKKTMVWCDLLSALSVFLILGTLLLGSWQAVFFSTLVSSILSQISQPSAMKLFKLHLPEPQIPLALSMYQTMMALFMMGGPVLGTWVYVHWGIYTAIGLMGTAFVLSALVLSGIQGDAEPEGSRPLSELWAEMRSALGYVRTNRILRITGVCFLLAGLGMGLVNPLGIFVIIEKLGLPKEDLQWLTGVNGAAMLIGGGLTIALTRKAAPQRILFAGMTVSVLAIAAIGMSNTLAGVLTAQFFCGLVLPGIQMSINALMLSHTEEGYIGRVNGLLSPLFMGSIVATMSVSGWLKSMLPLSVLYYIAAFFFAAATLIMLPILRASREESRRQESSVRSTPS</sequence>
<organism evidence="8 9">
    <name type="scientific">Paenibacillus mucilaginosus 3016</name>
    <dbReference type="NCBI Taxonomy" id="1116391"/>
    <lineage>
        <taxon>Bacteria</taxon>
        <taxon>Bacillati</taxon>
        <taxon>Bacillota</taxon>
        <taxon>Bacilli</taxon>
        <taxon>Bacillales</taxon>
        <taxon>Paenibacillaceae</taxon>
        <taxon>Paenibacillus</taxon>
    </lineage>
</organism>
<keyword evidence="9" id="KW-1185">Reference proteome</keyword>
<dbReference type="SUPFAM" id="SSF103473">
    <property type="entry name" value="MFS general substrate transporter"/>
    <property type="match status" value="1"/>
</dbReference>
<feature type="transmembrane region" description="Helical" evidence="7">
    <location>
        <begin position="355"/>
        <end position="373"/>
    </location>
</feature>
<evidence type="ECO:0000256" key="6">
    <source>
        <dbReference type="ARBA" id="ARBA00023136"/>
    </source>
</evidence>
<evidence type="ECO:0000256" key="1">
    <source>
        <dbReference type="ARBA" id="ARBA00004651"/>
    </source>
</evidence>
<feature type="transmembrane region" description="Helical" evidence="7">
    <location>
        <begin position="147"/>
        <end position="172"/>
    </location>
</feature>
<name>H6NFS2_9BACL</name>
<proteinExistence type="predicted"/>
<dbReference type="HOGENOM" id="CLU_034180_4_0_9"/>
<gene>
    <name evidence="8" type="ORF">PM3016_3909</name>
</gene>
<evidence type="ECO:0000313" key="8">
    <source>
        <dbReference type="EMBL" id="AFC30712.1"/>
    </source>
</evidence>
<dbReference type="EMBL" id="CP003235">
    <property type="protein sequence ID" value="AFC30712.1"/>
    <property type="molecule type" value="Genomic_DNA"/>
</dbReference>
<feature type="transmembrane region" description="Helical" evidence="7">
    <location>
        <begin position="324"/>
        <end position="343"/>
    </location>
</feature>
<keyword evidence="2" id="KW-0813">Transport</keyword>
<dbReference type="AlphaFoldDB" id="H6NFS2"/>
<comment type="subcellular location">
    <subcellularLocation>
        <location evidence="1">Cell membrane</location>
        <topology evidence="1">Multi-pass membrane protein</topology>
    </subcellularLocation>
</comment>
<evidence type="ECO:0000313" key="9">
    <source>
        <dbReference type="Proteomes" id="UP000007523"/>
    </source>
</evidence>
<feature type="transmembrane region" description="Helical" evidence="7">
    <location>
        <begin position="297"/>
        <end position="318"/>
    </location>
</feature>
<evidence type="ECO:0000256" key="2">
    <source>
        <dbReference type="ARBA" id="ARBA00022448"/>
    </source>
</evidence>
<feature type="transmembrane region" description="Helical" evidence="7">
    <location>
        <begin position="236"/>
        <end position="257"/>
    </location>
</feature>
<feature type="transmembrane region" description="Helical" evidence="7">
    <location>
        <begin position="59"/>
        <end position="79"/>
    </location>
</feature>
<dbReference type="InterPro" id="IPR011701">
    <property type="entry name" value="MFS"/>
</dbReference>
<feature type="transmembrane region" description="Helical" evidence="7">
    <location>
        <begin position="385"/>
        <end position="405"/>
    </location>
</feature>
<keyword evidence="6 7" id="KW-0472">Membrane</keyword>
<dbReference type="KEGG" id="pmq:PM3016_3909"/>
<dbReference type="RefSeq" id="WP_014370609.1">
    <property type="nucleotide sequence ID" value="NC_016935.1"/>
</dbReference>
<dbReference type="STRING" id="1116391.PM3016_3909"/>
<dbReference type="CDD" id="cd06173">
    <property type="entry name" value="MFS_MefA_like"/>
    <property type="match status" value="1"/>
</dbReference>
<protein>
    <submittedName>
        <fullName evidence="8">Major facilitator superfamily protein</fullName>
    </submittedName>
</protein>
<dbReference type="InterPro" id="IPR036259">
    <property type="entry name" value="MFS_trans_sf"/>
</dbReference>
<feature type="transmembrane region" description="Helical" evidence="7">
    <location>
        <begin position="91"/>
        <end position="110"/>
    </location>
</feature>
<evidence type="ECO:0000256" key="3">
    <source>
        <dbReference type="ARBA" id="ARBA00022475"/>
    </source>
</evidence>
<dbReference type="GO" id="GO:0005886">
    <property type="term" value="C:plasma membrane"/>
    <property type="evidence" value="ECO:0007669"/>
    <property type="project" value="UniProtKB-SubCell"/>
</dbReference>
<reference evidence="8 9" key="1">
    <citation type="journal article" date="2012" name="J. Bacteriol.">
        <title>Complete Genome Sequence of Paenibacillus mucilaginosus 3016, a Bacterium Functional as Microbial Fertilizer.</title>
        <authorList>
            <person name="Ma M."/>
            <person name="Wang Z."/>
            <person name="Li L."/>
            <person name="Jiang X."/>
            <person name="Guan D."/>
            <person name="Cao F."/>
            <person name="Chen H."/>
            <person name="Wang X."/>
            <person name="Shen D."/>
            <person name="Du B."/>
            <person name="Li J."/>
        </authorList>
    </citation>
    <scope>NUCLEOTIDE SEQUENCE [LARGE SCALE GENOMIC DNA]</scope>
    <source>
        <strain evidence="8 9">3016</strain>
    </source>
</reference>
<evidence type="ECO:0000256" key="4">
    <source>
        <dbReference type="ARBA" id="ARBA00022692"/>
    </source>
</evidence>
<evidence type="ECO:0000256" key="5">
    <source>
        <dbReference type="ARBA" id="ARBA00022989"/>
    </source>
</evidence>
<feature type="transmembrane region" description="Helical" evidence="7">
    <location>
        <begin position="21"/>
        <end position="39"/>
    </location>
</feature>
<dbReference type="Pfam" id="PF07690">
    <property type="entry name" value="MFS_1"/>
    <property type="match status" value="1"/>
</dbReference>
<evidence type="ECO:0000256" key="7">
    <source>
        <dbReference type="SAM" id="Phobius"/>
    </source>
</evidence>
<dbReference type="Gene3D" id="1.20.1250.20">
    <property type="entry name" value="MFS general substrate transporter like domains"/>
    <property type="match status" value="2"/>
</dbReference>
<dbReference type="PANTHER" id="PTHR43266">
    <property type="entry name" value="MACROLIDE-EFFLUX PROTEIN"/>
    <property type="match status" value="1"/>
</dbReference>
<accession>H6NFS2</accession>
<dbReference type="GO" id="GO:0022857">
    <property type="term" value="F:transmembrane transporter activity"/>
    <property type="evidence" value="ECO:0007669"/>
    <property type="project" value="InterPro"/>
</dbReference>
<dbReference type="Proteomes" id="UP000007523">
    <property type="component" value="Chromosome"/>
</dbReference>
<feature type="transmembrane region" description="Helical" evidence="7">
    <location>
        <begin position="269"/>
        <end position="288"/>
    </location>
</feature>
<dbReference type="PANTHER" id="PTHR43266:SF8">
    <property type="entry name" value="MACROLIDE-EFFLUX PROTEIN"/>
    <property type="match status" value="1"/>
</dbReference>
<keyword evidence="3" id="KW-1003">Cell membrane</keyword>